<dbReference type="OrthoDB" id="5751261at2"/>
<gene>
    <name evidence="7" type="ORF">CM240_0778</name>
</gene>
<feature type="transmembrane region" description="Helical" evidence="6">
    <location>
        <begin position="225"/>
        <end position="242"/>
    </location>
</feature>
<sequence>MGDKKLKSDIVISYVYMVVTLILTFFLVRIETRYLGEDLYGVYSLVNSTIGYIAILDLGVGQTVIRYIAQFRSENRKDKIEQIAGHSFKTYIKIVLIGLIIGIIIILNSKLIFKSLANENVSIFKICFFIALLNILLQIPSATFSSILSAYKKYKVLKLTSLIKVIVRAILIVILLKIKSNIIAIFSIDLVLNQCSNIFNYILVRKKLDIRLNFKSLDKDMRNELKGYSFFVFLGIVTDQIFWKTDGILLGIMSTTTAVVGVYAISSQLITQYINLCSTFSSVFLPRIVDKISLGKSKREINDFFIKASRFQFMFVGMILTSYIFLGKEMILLWLGSKFEYAYYYGLVIMISLTVPMFQTTGYQILYAMKKHKVRSIIYLCNAIGNIVLSIILFKVIGPIGVALSTAIAMIIGNTIFMNLYYKKVLELNLIEFFKKTCLKTGIVMIIVSCLYFIVNKFLQGTWTTFITKAVIINTIYIILIILISFNNQERNKIKNIYYKIVPNTSKSQI</sequence>
<evidence type="ECO:0000256" key="1">
    <source>
        <dbReference type="ARBA" id="ARBA00004651"/>
    </source>
</evidence>
<keyword evidence="4 6" id="KW-1133">Transmembrane helix</keyword>
<keyword evidence="3 6" id="KW-0812">Transmembrane</keyword>
<feature type="transmembrane region" description="Helical" evidence="6">
    <location>
        <begin position="342"/>
        <end position="365"/>
    </location>
</feature>
<feature type="transmembrane region" description="Helical" evidence="6">
    <location>
        <begin position="50"/>
        <end position="69"/>
    </location>
</feature>
<accession>W6RUH2</accession>
<dbReference type="KEGG" id="clt:CM240_0778"/>
<feature type="transmembrane region" description="Helical" evidence="6">
    <location>
        <begin position="123"/>
        <end position="144"/>
    </location>
</feature>
<feature type="transmembrane region" description="Helical" evidence="6">
    <location>
        <begin position="313"/>
        <end position="336"/>
    </location>
</feature>
<feature type="transmembrane region" description="Helical" evidence="6">
    <location>
        <begin position="433"/>
        <end position="454"/>
    </location>
</feature>
<organism evidence="7 8">
    <name type="scientific">Clostridium bornimense</name>
    <dbReference type="NCBI Taxonomy" id="1216932"/>
    <lineage>
        <taxon>Bacteria</taxon>
        <taxon>Bacillati</taxon>
        <taxon>Bacillota</taxon>
        <taxon>Clostridia</taxon>
        <taxon>Eubacteriales</taxon>
        <taxon>Clostridiaceae</taxon>
        <taxon>Clostridium</taxon>
    </lineage>
</organism>
<feature type="transmembrane region" description="Helical" evidence="6">
    <location>
        <begin position="248"/>
        <end position="266"/>
    </location>
</feature>
<evidence type="ECO:0000256" key="6">
    <source>
        <dbReference type="SAM" id="Phobius"/>
    </source>
</evidence>
<feature type="transmembrane region" description="Helical" evidence="6">
    <location>
        <begin position="466"/>
        <end position="486"/>
    </location>
</feature>
<dbReference type="GO" id="GO:0005886">
    <property type="term" value="C:plasma membrane"/>
    <property type="evidence" value="ECO:0007669"/>
    <property type="project" value="UniProtKB-SubCell"/>
</dbReference>
<evidence type="ECO:0000256" key="3">
    <source>
        <dbReference type="ARBA" id="ARBA00022692"/>
    </source>
</evidence>
<dbReference type="PANTHER" id="PTHR30250">
    <property type="entry name" value="PST FAMILY PREDICTED COLANIC ACID TRANSPORTER"/>
    <property type="match status" value="1"/>
</dbReference>
<dbReference type="InterPro" id="IPR002797">
    <property type="entry name" value="Polysacc_synth"/>
</dbReference>
<feature type="transmembrane region" description="Helical" evidence="6">
    <location>
        <begin position="12"/>
        <end position="30"/>
    </location>
</feature>
<comment type="subcellular location">
    <subcellularLocation>
        <location evidence="1">Cell membrane</location>
        <topology evidence="1">Multi-pass membrane protein</topology>
    </subcellularLocation>
</comment>
<dbReference type="AlphaFoldDB" id="W6RUH2"/>
<keyword evidence="2" id="KW-1003">Cell membrane</keyword>
<keyword evidence="8" id="KW-1185">Reference proteome</keyword>
<dbReference type="Proteomes" id="UP000019426">
    <property type="component" value="Chromosome M2/40_rep1"/>
</dbReference>
<evidence type="ECO:0000256" key="4">
    <source>
        <dbReference type="ARBA" id="ARBA00022989"/>
    </source>
</evidence>
<evidence type="ECO:0000256" key="5">
    <source>
        <dbReference type="ARBA" id="ARBA00023136"/>
    </source>
</evidence>
<dbReference type="STRING" id="1216932.CM240_0778"/>
<feature type="transmembrane region" description="Helical" evidence="6">
    <location>
        <begin position="377"/>
        <end position="394"/>
    </location>
</feature>
<evidence type="ECO:0000313" key="7">
    <source>
        <dbReference type="EMBL" id="CDM67943.1"/>
    </source>
</evidence>
<name>W6RUH2_9CLOT</name>
<feature type="transmembrane region" description="Helical" evidence="6">
    <location>
        <begin position="182"/>
        <end position="204"/>
    </location>
</feature>
<evidence type="ECO:0000313" key="8">
    <source>
        <dbReference type="Proteomes" id="UP000019426"/>
    </source>
</evidence>
<dbReference type="PANTHER" id="PTHR30250:SF26">
    <property type="entry name" value="PSMA PROTEIN"/>
    <property type="match status" value="1"/>
</dbReference>
<dbReference type="HOGENOM" id="CLU_040010_0_0_9"/>
<evidence type="ECO:0000256" key="2">
    <source>
        <dbReference type="ARBA" id="ARBA00022475"/>
    </source>
</evidence>
<reference evidence="7 8" key="1">
    <citation type="submission" date="2013-11" db="EMBL/GenBank/DDBJ databases">
        <title>Complete genome sequence of Clostridum sp. M2/40.</title>
        <authorList>
            <person name="Wibberg D."/>
            <person name="Puehler A."/>
            <person name="Schlueter A."/>
        </authorList>
    </citation>
    <scope>NUCLEOTIDE SEQUENCE [LARGE SCALE GENOMIC DNA]</scope>
    <source>
        <strain evidence="8">M2/40</strain>
    </source>
</reference>
<keyword evidence="5 6" id="KW-0472">Membrane</keyword>
<dbReference type="EMBL" id="HG917868">
    <property type="protein sequence ID" value="CDM67943.1"/>
    <property type="molecule type" value="Genomic_DNA"/>
</dbReference>
<feature type="transmembrane region" description="Helical" evidence="6">
    <location>
        <begin position="400"/>
        <end position="421"/>
    </location>
</feature>
<protein>
    <submittedName>
        <fullName evidence="7">Polysaccharide biosynthesis protein</fullName>
    </submittedName>
</protein>
<feature type="transmembrane region" description="Helical" evidence="6">
    <location>
        <begin position="156"/>
        <end position="176"/>
    </location>
</feature>
<proteinExistence type="predicted"/>
<dbReference type="InterPro" id="IPR050833">
    <property type="entry name" value="Poly_Biosynth_Transport"/>
</dbReference>
<dbReference type="PATRIC" id="fig|1216932.3.peg.764"/>
<dbReference type="eggNOG" id="COG2244">
    <property type="taxonomic scope" value="Bacteria"/>
</dbReference>
<dbReference type="Pfam" id="PF01943">
    <property type="entry name" value="Polysacc_synt"/>
    <property type="match status" value="1"/>
</dbReference>
<feature type="transmembrane region" description="Helical" evidence="6">
    <location>
        <begin position="90"/>
        <end position="111"/>
    </location>
</feature>
<dbReference type="RefSeq" id="WP_044036624.1">
    <property type="nucleotide sequence ID" value="NZ_HG917868.1"/>
</dbReference>